<protein>
    <submittedName>
        <fullName evidence="1">Ecto-NOX disulfide-thiol exchanger 1</fullName>
    </submittedName>
</protein>
<dbReference type="InterPro" id="IPR038876">
    <property type="entry name" value="ENOX"/>
</dbReference>
<organism evidence="1 2">
    <name type="scientific">Dissostichus eleginoides</name>
    <name type="common">Patagonian toothfish</name>
    <name type="synonym">Dissostichus amissus</name>
    <dbReference type="NCBI Taxonomy" id="100907"/>
    <lineage>
        <taxon>Eukaryota</taxon>
        <taxon>Metazoa</taxon>
        <taxon>Chordata</taxon>
        <taxon>Craniata</taxon>
        <taxon>Vertebrata</taxon>
        <taxon>Euteleostomi</taxon>
        <taxon>Actinopterygii</taxon>
        <taxon>Neopterygii</taxon>
        <taxon>Teleostei</taxon>
        <taxon>Neoteleostei</taxon>
        <taxon>Acanthomorphata</taxon>
        <taxon>Eupercaria</taxon>
        <taxon>Perciformes</taxon>
        <taxon>Notothenioidei</taxon>
        <taxon>Nototheniidae</taxon>
        <taxon>Dissostichus</taxon>
    </lineage>
</organism>
<dbReference type="Proteomes" id="UP001228049">
    <property type="component" value="Unassembled WGS sequence"/>
</dbReference>
<reference evidence="1" key="1">
    <citation type="submission" date="2023-04" db="EMBL/GenBank/DDBJ databases">
        <title>Chromosome-level genome of Chaenocephalus aceratus.</title>
        <authorList>
            <person name="Park H."/>
        </authorList>
    </citation>
    <scope>NUCLEOTIDE SEQUENCE</scope>
    <source>
        <strain evidence="1">DE</strain>
        <tissue evidence="1">Muscle</tissue>
    </source>
</reference>
<dbReference type="GO" id="GO:0009897">
    <property type="term" value="C:external side of plasma membrane"/>
    <property type="evidence" value="ECO:0007669"/>
    <property type="project" value="InterPro"/>
</dbReference>
<dbReference type="EMBL" id="JASDAP010000005">
    <property type="protein sequence ID" value="KAK1902817.1"/>
    <property type="molecule type" value="Genomic_DNA"/>
</dbReference>
<gene>
    <name evidence="1" type="ORF">KUDE01_005777</name>
</gene>
<name>A0AAD9CIC1_DISEL</name>
<dbReference type="AlphaFoldDB" id="A0AAD9CIC1"/>
<dbReference type="PANTHER" id="PTHR16001">
    <property type="entry name" value="ECTO-NOX DISULFIDE-THIOL EXCHANGER"/>
    <property type="match status" value="1"/>
</dbReference>
<evidence type="ECO:0000313" key="2">
    <source>
        <dbReference type="Proteomes" id="UP001228049"/>
    </source>
</evidence>
<dbReference type="GO" id="GO:0007624">
    <property type="term" value="P:ultradian rhythm"/>
    <property type="evidence" value="ECO:0007669"/>
    <property type="project" value="InterPro"/>
</dbReference>
<dbReference type="GO" id="GO:0003954">
    <property type="term" value="F:NADH dehydrogenase activity"/>
    <property type="evidence" value="ECO:0007669"/>
    <property type="project" value="TreeGrafter"/>
</dbReference>
<dbReference type="PANTHER" id="PTHR16001:SF6">
    <property type="entry name" value="ECTO-NOX DISULFIDE-THIOL EXCHANGER 1"/>
    <property type="match status" value="1"/>
</dbReference>
<sequence>MASADGCLSELSVPVSEHRAWATAMNNLGILPVGLRGPPLLSDSVCIQRFDPGLLPPINPLMGGPLSLVPPPPCPPDMPIIKEIIHCPSCTLFPQNPNLPPPSMRERPRL</sequence>
<proteinExistence type="predicted"/>
<dbReference type="GO" id="GO:0003756">
    <property type="term" value="F:protein disulfide isomerase activity"/>
    <property type="evidence" value="ECO:0007669"/>
    <property type="project" value="TreeGrafter"/>
</dbReference>
<comment type="caution">
    <text evidence="1">The sequence shown here is derived from an EMBL/GenBank/DDBJ whole genome shotgun (WGS) entry which is preliminary data.</text>
</comment>
<evidence type="ECO:0000313" key="1">
    <source>
        <dbReference type="EMBL" id="KAK1902817.1"/>
    </source>
</evidence>
<keyword evidence="2" id="KW-1185">Reference proteome</keyword>
<accession>A0AAD9CIC1</accession>